<evidence type="ECO:0000313" key="6">
    <source>
        <dbReference type="Proteomes" id="UP000694892"/>
    </source>
</evidence>
<dbReference type="Gene3D" id="2.60.40.10">
    <property type="entry name" value="Immunoglobulins"/>
    <property type="match status" value="1"/>
</dbReference>
<organism evidence="5 6">
    <name type="scientific">Xenopus laevis</name>
    <name type="common">African clawed frog</name>
    <dbReference type="NCBI Taxonomy" id="8355"/>
    <lineage>
        <taxon>Eukaryota</taxon>
        <taxon>Metazoa</taxon>
        <taxon>Chordata</taxon>
        <taxon>Craniata</taxon>
        <taxon>Vertebrata</taxon>
        <taxon>Euteleostomi</taxon>
        <taxon>Amphibia</taxon>
        <taxon>Batrachia</taxon>
        <taxon>Anura</taxon>
        <taxon>Pipoidea</taxon>
        <taxon>Pipidae</taxon>
        <taxon>Xenopodinae</taxon>
        <taxon>Xenopus</taxon>
        <taxon>Xenopus</taxon>
    </lineage>
</organism>
<dbReference type="SUPFAM" id="SSF48726">
    <property type="entry name" value="Immunoglobulin"/>
    <property type="match status" value="1"/>
</dbReference>
<dbReference type="SMART" id="SM00406">
    <property type="entry name" value="IGv"/>
    <property type="match status" value="1"/>
</dbReference>
<dbReference type="GO" id="GO:0002250">
    <property type="term" value="P:adaptive immune response"/>
    <property type="evidence" value="ECO:0007669"/>
    <property type="project" value="UniProtKB-KW"/>
</dbReference>
<dbReference type="GO" id="GO:0005576">
    <property type="term" value="C:extracellular region"/>
    <property type="evidence" value="ECO:0007669"/>
    <property type="project" value="UniProtKB-ARBA"/>
</dbReference>
<dbReference type="InterPro" id="IPR050199">
    <property type="entry name" value="IgHV"/>
</dbReference>
<protein>
    <recommendedName>
        <fullName evidence="4">Ig-like domain-containing protein</fullName>
    </recommendedName>
</protein>
<accession>A0A974I4W2</accession>
<dbReference type="InterPro" id="IPR003599">
    <property type="entry name" value="Ig_sub"/>
</dbReference>
<evidence type="ECO:0000256" key="3">
    <source>
        <dbReference type="ARBA" id="ARBA00043265"/>
    </source>
</evidence>
<sequence length="127" mass="14810">MSDVQMVQQEWGSVRYGGNIRLRCEGTGYTFTDYYLAWLKHVPGKDILYIGRIYPESQRTWFLPSFRDGKFTITTDNAKSTGYLQINNVDFEDYAVYYCARDTHCEYKSSAHTHILAALSSHITEWQ</sequence>
<gene>
    <name evidence="5" type="ORF">XELAEV_18007301mg</name>
</gene>
<dbReference type="PROSITE" id="PS50835">
    <property type="entry name" value="IG_LIKE"/>
    <property type="match status" value="1"/>
</dbReference>
<name>A0A974I4W2_XENLA</name>
<dbReference type="Pfam" id="PF07686">
    <property type="entry name" value="V-set"/>
    <property type="match status" value="1"/>
</dbReference>
<evidence type="ECO:0000313" key="5">
    <source>
        <dbReference type="EMBL" id="OCU01511.1"/>
    </source>
</evidence>
<reference evidence="6" key="1">
    <citation type="journal article" date="2016" name="Nature">
        <title>Genome evolution in the allotetraploid frog Xenopus laevis.</title>
        <authorList>
            <person name="Session A.M."/>
            <person name="Uno Y."/>
            <person name="Kwon T."/>
            <person name="Chapman J.A."/>
            <person name="Toyoda A."/>
            <person name="Takahashi S."/>
            <person name="Fukui A."/>
            <person name="Hikosaka A."/>
            <person name="Suzuki A."/>
            <person name="Kondo M."/>
            <person name="van Heeringen S.J."/>
            <person name="Quigley I."/>
            <person name="Heinz S."/>
            <person name="Ogino H."/>
            <person name="Ochi H."/>
            <person name="Hellsten U."/>
            <person name="Lyons J.B."/>
            <person name="Simakov O."/>
            <person name="Putnam N."/>
            <person name="Stites J."/>
            <person name="Kuroki Y."/>
            <person name="Tanaka T."/>
            <person name="Michiue T."/>
            <person name="Watanabe M."/>
            <person name="Bogdanovic O."/>
            <person name="Lister R."/>
            <person name="Georgiou G."/>
            <person name="Paranjpe S.S."/>
            <person name="van Kruijsbergen I."/>
            <person name="Shu S."/>
            <person name="Carlson J."/>
            <person name="Kinoshita T."/>
            <person name="Ohta Y."/>
            <person name="Mawaribuchi S."/>
            <person name="Jenkins J."/>
            <person name="Grimwood J."/>
            <person name="Schmutz J."/>
            <person name="Mitros T."/>
            <person name="Mozaffari S.V."/>
            <person name="Suzuki Y."/>
            <person name="Haramoto Y."/>
            <person name="Yamamoto T.S."/>
            <person name="Takagi C."/>
            <person name="Heald R."/>
            <person name="Miller K."/>
            <person name="Haudenschild C."/>
            <person name="Kitzman J."/>
            <person name="Nakayama T."/>
            <person name="Izutsu Y."/>
            <person name="Robert J."/>
            <person name="Fortriede J."/>
            <person name="Burns K."/>
            <person name="Lotay V."/>
            <person name="Karimi K."/>
            <person name="Yasuoka Y."/>
            <person name="Dichmann D.S."/>
            <person name="Flajnik M.F."/>
            <person name="Houston D.W."/>
            <person name="Shendure J."/>
            <person name="DuPasquier L."/>
            <person name="Vize P.D."/>
            <person name="Zorn A.M."/>
            <person name="Ito M."/>
            <person name="Marcotte E.M."/>
            <person name="Wallingford J.B."/>
            <person name="Ito Y."/>
            <person name="Asashima M."/>
            <person name="Ueno N."/>
            <person name="Matsuda Y."/>
            <person name="Veenstra G.J."/>
            <person name="Fujiyama A."/>
            <person name="Harland R.M."/>
            <person name="Taira M."/>
            <person name="Rokhsar D.S."/>
        </authorList>
    </citation>
    <scope>NUCLEOTIDE SEQUENCE [LARGE SCALE GENOMIC DNA]</scope>
    <source>
        <strain evidence="6">J</strain>
    </source>
</reference>
<dbReference type="AlphaFoldDB" id="A0A974I4W2"/>
<proteinExistence type="predicted"/>
<keyword evidence="1" id="KW-0391">Immunity</keyword>
<dbReference type="EMBL" id="CM004466">
    <property type="protein sequence ID" value="OCU01511.1"/>
    <property type="molecule type" value="Genomic_DNA"/>
</dbReference>
<dbReference type="InterPro" id="IPR036179">
    <property type="entry name" value="Ig-like_dom_sf"/>
</dbReference>
<dbReference type="InterPro" id="IPR013106">
    <property type="entry name" value="Ig_V-set"/>
</dbReference>
<dbReference type="PANTHER" id="PTHR23266">
    <property type="entry name" value="IMMUNOGLOBULIN HEAVY CHAIN"/>
    <property type="match status" value="1"/>
</dbReference>
<evidence type="ECO:0000256" key="1">
    <source>
        <dbReference type="ARBA" id="ARBA00022859"/>
    </source>
</evidence>
<evidence type="ECO:0000259" key="4">
    <source>
        <dbReference type="PROSITE" id="PS50835"/>
    </source>
</evidence>
<dbReference type="InterPro" id="IPR013783">
    <property type="entry name" value="Ig-like_fold"/>
</dbReference>
<dbReference type="InterPro" id="IPR007110">
    <property type="entry name" value="Ig-like_dom"/>
</dbReference>
<feature type="domain" description="Ig-like" evidence="4">
    <location>
        <begin position="17"/>
        <end position="99"/>
    </location>
</feature>
<evidence type="ECO:0000256" key="2">
    <source>
        <dbReference type="ARBA" id="ARBA00023130"/>
    </source>
</evidence>
<keyword evidence="2" id="KW-1064">Adaptive immunity</keyword>
<keyword evidence="3" id="KW-1280">Immunoglobulin</keyword>
<dbReference type="Proteomes" id="UP000694892">
    <property type="component" value="Chromosome 1L"/>
</dbReference>
<dbReference type="SMART" id="SM00409">
    <property type="entry name" value="IG"/>
    <property type="match status" value="1"/>
</dbReference>
<dbReference type="GO" id="GO:0019814">
    <property type="term" value="C:immunoglobulin complex"/>
    <property type="evidence" value="ECO:0007669"/>
    <property type="project" value="UniProtKB-KW"/>
</dbReference>